<feature type="transmembrane region" description="Helical" evidence="6">
    <location>
        <begin position="170"/>
        <end position="192"/>
    </location>
</feature>
<feature type="transmembrane region" description="Helical" evidence="6">
    <location>
        <begin position="198"/>
        <end position="221"/>
    </location>
</feature>
<keyword evidence="8" id="KW-1185">Reference proteome</keyword>
<evidence type="ECO:0000256" key="2">
    <source>
        <dbReference type="ARBA" id="ARBA00022475"/>
    </source>
</evidence>
<reference evidence="7 8" key="2">
    <citation type="submission" date="2017-05" db="EMBL/GenBank/DDBJ databases">
        <title>Genome of Chryseobacterium haifense.</title>
        <authorList>
            <person name="Newman J.D."/>
        </authorList>
    </citation>
    <scope>NUCLEOTIDE SEQUENCE [LARGE SCALE GENOMIC DNA]</scope>
    <source>
        <strain evidence="7 8">DSM 19056</strain>
    </source>
</reference>
<evidence type="ECO:0000256" key="4">
    <source>
        <dbReference type="ARBA" id="ARBA00022989"/>
    </source>
</evidence>
<dbReference type="Pfam" id="PF01943">
    <property type="entry name" value="Polysacc_synt"/>
    <property type="match status" value="1"/>
</dbReference>
<name>A0A2D0A6M5_9FLAO</name>
<protein>
    <recommendedName>
        <fullName evidence="9">Polysaccharide biosynthesis protein</fullName>
    </recommendedName>
</protein>
<feature type="transmembrane region" description="Helical" evidence="6">
    <location>
        <begin position="53"/>
        <end position="75"/>
    </location>
</feature>
<evidence type="ECO:0000256" key="6">
    <source>
        <dbReference type="SAM" id="Phobius"/>
    </source>
</evidence>
<evidence type="ECO:0000256" key="1">
    <source>
        <dbReference type="ARBA" id="ARBA00004651"/>
    </source>
</evidence>
<gene>
    <name evidence="7" type="ORF">AP75_06970</name>
</gene>
<proteinExistence type="predicted"/>
<feature type="transmembrane region" description="Helical" evidence="6">
    <location>
        <begin position="96"/>
        <end position="118"/>
    </location>
</feature>
<feature type="transmembrane region" description="Helical" evidence="6">
    <location>
        <begin position="21"/>
        <end position="41"/>
    </location>
</feature>
<feature type="transmembrane region" description="Helical" evidence="6">
    <location>
        <begin position="138"/>
        <end position="158"/>
    </location>
</feature>
<evidence type="ECO:0000256" key="5">
    <source>
        <dbReference type="ARBA" id="ARBA00023136"/>
    </source>
</evidence>
<keyword evidence="3 6" id="KW-0812">Transmembrane</keyword>
<organism evidence="7 8">
    <name type="scientific">Kaistella haifensis DSM 19056</name>
    <dbReference type="NCBI Taxonomy" id="1450526"/>
    <lineage>
        <taxon>Bacteria</taxon>
        <taxon>Pseudomonadati</taxon>
        <taxon>Bacteroidota</taxon>
        <taxon>Flavobacteriia</taxon>
        <taxon>Flavobacteriales</taxon>
        <taxon>Weeksellaceae</taxon>
        <taxon>Chryseobacterium group</taxon>
        <taxon>Kaistella</taxon>
    </lineage>
</organism>
<comment type="caution">
    <text evidence="7">The sequence shown here is derived from an EMBL/GenBank/DDBJ whole genome shotgun (WGS) entry which is preliminary data.</text>
</comment>
<keyword evidence="2" id="KW-1003">Cell membrane</keyword>
<dbReference type="GO" id="GO:0005886">
    <property type="term" value="C:plasma membrane"/>
    <property type="evidence" value="ECO:0007669"/>
    <property type="project" value="UniProtKB-SubCell"/>
</dbReference>
<keyword evidence="4 6" id="KW-1133">Transmembrane helix</keyword>
<evidence type="ECO:0000313" key="7">
    <source>
        <dbReference type="EMBL" id="OWK98333.1"/>
    </source>
</evidence>
<evidence type="ECO:0000256" key="3">
    <source>
        <dbReference type="ARBA" id="ARBA00022692"/>
    </source>
</evidence>
<evidence type="ECO:0000313" key="8">
    <source>
        <dbReference type="Proteomes" id="UP000197587"/>
    </source>
</evidence>
<dbReference type="InterPro" id="IPR050833">
    <property type="entry name" value="Poly_Biosynth_Transport"/>
</dbReference>
<accession>A0A2D0A6M5</accession>
<dbReference type="PANTHER" id="PTHR30250:SF11">
    <property type="entry name" value="O-ANTIGEN TRANSPORTER-RELATED"/>
    <property type="match status" value="1"/>
</dbReference>
<dbReference type="AlphaFoldDB" id="A0A2D0A6M5"/>
<feature type="transmembrane region" description="Helical" evidence="6">
    <location>
        <begin position="326"/>
        <end position="348"/>
    </location>
</feature>
<dbReference type="InterPro" id="IPR002797">
    <property type="entry name" value="Polysacc_synth"/>
</dbReference>
<evidence type="ECO:0008006" key="9">
    <source>
        <dbReference type="Google" id="ProtNLM"/>
    </source>
</evidence>
<feature type="transmembrane region" description="Helical" evidence="6">
    <location>
        <begin position="354"/>
        <end position="376"/>
    </location>
</feature>
<dbReference type="EMBL" id="JASZ02000011">
    <property type="protein sequence ID" value="OWK98333.1"/>
    <property type="molecule type" value="Genomic_DNA"/>
</dbReference>
<dbReference type="RefSeq" id="WP_088263976.1">
    <property type="nucleotide sequence ID" value="NZ_JASZ02000011.1"/>
</dbReference>
<reference evidence="7 8" key="1">
    <citation type="submission" date="2014-01" db="EMBL/GenBank/DDBJ databases">
        <authorList>
            <consortium name="Genome Consortium for Active Teaching"/>
            <person name="Sontag T.C."/>
            <person name="Newman J.D."/>
        </authorList>
    </citation>
    <scope>NUCLEOTIDE SEQUENCE [LARGE SCALE GENOMIC DNA]</scope>
    <source>
        <strain evidence="7 8">DSM 19056</strain>
    </source>
</reference>
<dbReference type="PANTHER" id="PTHR30250">
    <property type="entry name" value="PST FAMILY PREDICTED COLANIC ACID TRANSPORTER"/>
    <property type="match status" value="1"/>
</dbReference>
<feature type="transmembrane region" description="Helical" evidence="6">
    <location>
        <begin position="242"/>
        <end position="262"/>
    </location>
</feature>
<dbReference type="Proteomes" id="UP000197587">
    <property type="component" value="Unassembled WGS sequence"/>
</dbReference>
<feature type="transmembrane region" description="Helical" evidence="6">
    <location>
        <begin position="415"/>
        <end position="433"/>
    </location>
</feature>
<feature type="transmembrane region" description="Helical" evidence="6">
    <location>
        <begin position="282"/>
        <end position="305"/>
    </location>
</feature>
<feature type="transmembrane region" description="Helical" evidence="6">
    <location>
        <begin position="388"/>
        <end position="409"/>
    </location>
</feature>
<comment type="subcellular location">
    <subcellularLocation>
        <location evidence="1">Cell membrane</location>
        <topology evidence="1">Multi-pass membrane protein</topology>
    </subcellularLocation>
</comment>
<sequence length="449" mass="51774">MKNILFFFSTDSGDRSKNLKVNLYISYFSKIITLGITFLIVPLTIHYVNSTNYGIWLTLSSIVSWFSFFDIGFGNGMRNRFSEAVAENNFIKARQFVTTTYIVVFFIFFIVWLLFLILNYFLDWPYILNAPQSMHHELAVVTLFVITGFCSQMVLRLITTVLMADQKAGIASVIEMFSQVLTILVIFILKTYTQGSLIYLSLALSLPPILVYISVSFYYFSKSYNIYIPRVKYFEKDVVKDIFQLGSKFFITQITMLIIYATSNIIITQNLNPKEVTVYNIAYKYFSVIIIVFSIMMPTIWSAFTDAWAKNEVIWIKKSLKRMMKIWLYFIVLTLFMLLLSNIIYKLWVGKEIVIPLSLSVLLAVFSIISSWNSIWGNFLNGVGKIKLQTIVCVIKCLIYFPITIYLVNKFGLEGVSLSFILINLPDAIIYPLQAKKLMNKSAIGLWNA</sequence>
<keyword evidence="5 6" id="KW-0472">Membrane</keyword>